<dbReference type="AlphaFoldDB" id="A0A915JM18"/>
<dbReference type="WBParaSite" id="nRc.2.0.1.t27153-RA">
    <property type="protein sequence ID" value="nRc.2.0.1.t27153-RA"/>
    <property type="gene ID" value="nRc.2.0.1.g27153"/>
</dbReference>
<evidence type="ECO:0000313" key="1">
    <source>
        <dbReference type="Proteomes" id="UP000887565"/>
    </source>
</evidence>
<reference evidence="2" key="1">
    <citation type="submission" date="2022-11" db="UniProtKB">
        <authorList>
            <consortium name="WormBaseParasite"/>
        </authorList>
    </citation>
    <scope>IDENTIFICATION</scope>
</reference>
<evidence type="ECO:0000313" key="2">
    <source>
        <dbReference type="WBParaSite" id="nRc.2.0.1.t27153-RA"/>
    </source>
</evidence>
<dbReference type="Proteomes" id="UP000887565">
    <property type="component" value="Unplaced"/>
</dbReference>
<keyword evidence="1" id="KW-1185">Reference proteome</keyword>
<accession>A0A915JM18</accession>
<protein>
    <submittedName>
        <fullName evidence="2">Uncharacterized protein</fullName>
    </submittedName>
</protein>
<organism evidence="1 2">
    <name type="scientific">Romanomermis culicivorax</name>
    <name type="common">Nematode worm</name>
    <dbReference type="NCBI Taxonomy" id="13658"/>
    <lineage>
        <taxon>Eukaryota</taxon>
        <taxon>Metazoa</taxon>
        <taxon>Ecdysozoa</taxon>
        <taxon>Nematoda</taxon>
        <taxon>Enoplea</taxon>
        <taxon>Dorylaimia</taxon>
        <taxon>Mermithida</taxon>
        <taxon>Mermithoidea</taxon>
        <taxon>Mermithidae</taxon>
        <taxon>Romanomermis</taxon>
    </lineage>
</organism>
<sequence length="73" mass="8807">MITLVEEKGWSAYDVINITKKTRNLDKPYKIEIRIWIKQRQKCLFFTQKRGFLKKKKFEESGLSLKRDSVDKI</sequence>
<proteinExistence type="predicted"/>
<name>A0A915JM18_ROMCU</name>